<dbReference type="AlphaFoldDB" id="A0A409XL36"/>
<sequence length="798" mass="89515">MPSSFQSDSRSSSSYLQSDTSYSSESMFGTPKKTATASTSQHTTSEEMKNALKKDFDGHVCDHVSIAEFVEHVWKLDQATSKKISDANLLLRPEPLEKYRQILTPGGKLSEPELHQPFREMARGLLKDVCDVLSIDHGMLTTYLWDGSGKATFRSESANAVRERIRKPDLLEVFIPMTKDGQLALNPDESPMPKAAPMPMWYEVRASVEFKKKKLQEVDTPGSDLQSIAEDQPASATGTGTGPRACAASRYVRTTPSSDSNAISQDSAQTGSKRSASSLSNDNRPTKKTRVNVTRDELQLATYALECLYVGNRHYVTGIFIDGFSIKLWYYDRTAVMCTDFLDFGTTSGTTDLALALFALSQCNMQQAGFDPYLHQIILPEASQFIQPSFIVPLVRPEKDVTQLCYRFPSLSPQNDCIFMVQEFISQYKGINGRGTTAISGRLGFVGETLSKRLYVLKVSWQYTTRKHEGNIVRQLRDALPGWTNHLPDPVFHAKFTGATLGLPSHLIREILAAAGRTSLSEKKNRDLHIIITNRYKNIWKARDVDEFKRIFLECLECHYHAYNTGRVLHRDVSENNLMIYQPGVTDQDPAQPTTEATKSTDASKEPPLARGILNDFDMAAILNSDGKADQSGPSPHHHITGTRPFMARDLLDPGFPKGPHFYRYELESFFYVLLWATGHYDLLGGRNVIPKSGKKSEFEAWGADDKASSDSKHRLFSGRMLERFERDLRKEWQTLWDDWIVPLAKMFRNAFIGHDCARTDKLATYDYATCDGAVTFATFMRTIGATPRGLKPEASIA</sequence>
<dbReference type="PANTHER" id="PTHR38248">
    <property type="entry name" value="FUNK1 6"/>
    <property type="match status" value="1"/>
</dbReference>
<proteinExistence type="predicted"/>
<dbReference type="Gene3D" id="1.10.510.10">
    <property type="entry name" value="Transferase(Phosphotransferase) domain 1"/>
    <property type="match status" value="1"/>
</dbReference>
<gene>
    <name evidence="3" type="ORF">CVT25_014304</name>
</gene>
<reference evidence="3 4" key="1">
    <citation type="journal article" date="2018" name="Evol. Lett.">
        <title>Horizontal gene cluster transfer increased hallucinogenic mushroom diversity.</title>
        <authorList>
            <person name="Reynolds H.T."/>
            <person name="Vijayakumar V."/>
            <person name="Gluck-Thaler E."/>
            <person name="Korotkin H.B."/>
            <person name="Matheny P.B."/>
            <person name="Slot J.C."/>
        </authorList>
    </citation>
    <scope>NUCLEOTIDE SEQUENCE [LARGE SCALE GENOMIC DNA]</scope>
    <source>
        <strain evidence="3 4">2631</strain>
    </source>
</reference>
<evidence type="ECO:0000256" key="1">
    <source>
        <dbReference type="SAM" id="MobiDB-lite"/>
    </source>
</evidence>
<dbReference type="InterPro" id="IPR040976">
    <property type="entry name" value="Pkinase_fungal"/>
</dbReference>
<dbReference type="Pfam" id="PF17667">
    <property type="entry name" value="Pkinase_fungal"/>
    <property type="match status" value="2"/>
</dbReference>
<feature type="domain" description="Fungal-type protein kinase" evidence="2">
    <location>
        <begin position="291"/>
        <end position="478"/>
    </location>
</feature>
<dbReference type="OrthoDB" id="5569250at2759"/>
<dbReference type="EMBL" id="NHYD01001350">
    <property type="protein sequence ID" value="PPQ91416.1"/>
    <property type="molecule type" value="Genomic_DNA"/>
</dbReference>
<feature type="compositionally biased region" description="Polar residues" evidence="1">
    <location>
        <begin position="589"/>
        <end position="601"/>
    </location>
</feature>
<evidence type="ECO:0000313" key="3">
    <source>
        <dbReference type="EMBL" id="PPQ91416.1"/>
    </source>
</evidence>
<dbReference type="InParanoid" id="A0A409XL36"/>
<feature type="compositionally biased region" description="Polar residues" evidence="1">
    <location>
        <begin position="252"/>
        <end position="283"/>
    </location>
</feature>
<protein>
    <recommendedName>
        <fullName evidence="2">Fungal-type protein kinase domain-containing protein</fullName>
    </recommendedName>
</protein>
<feature type="region of interest" description="Disordered" evidence="1">
    <location>
        <begin position="215"/>
        <end position="291"/>
    </location>
</feature>
<dbReference type="PANTHER" id="PTHR38248:SF2">
    <property type="entry name" value="FUNK1 11"/>
    <property type="match status" value="1"/>
</dbReference>
<dbReference type="STRING" id="93625.A0A409XL36"/>
<dbReference type="Proteomes" id="UP000283269">
    <property type="component" value="Unassembled WGS sequence"/>
</dbReference>
<evidence type="ECO:0000313" key="4">
    <source>
        <dbReference type="Proteomes" id="UP000283269"/>
    </source>
</evidence>
<keyword evidence="4" id="KW-1185">Reference proteome</keyword>
<feature type="compositionally biased region" description="Low complexity" evidence="1">
    <location>
        <begin position="1"/>
        <end position="26"/>
    </location>
</feature>
<feature type="region of interest" description="Disordered" evidence="1">
    <location>
        <begin position="583"/>
        <end position="609"/>
    </location>
</feature>
<comment type="caution">
    <text evidence="3">The sequence shown here is derived from an EMBL/GenBank/DDBJ whole genome shotgun (WGS) entry which is preliminary data.</text>
</comment>
<feature type="region of interest" description="Disordered" evidence="1">
    <location>
        <begin position="1"/>
        <end position="46"/>
    </location>
</feature>
<feature type="domain" description="Fungal-type protein kinase" evidence="2">
    <location>
        <begin position="523"/>
        <end position="677"/>
    </location>
</feature>
<organism evidence="3 4">
    <name type="scientific">Psilocybe cyanescens</name>
    <dbReference type="NCBI Taxonomy" id="93625"/>
    <lineage>
        <taxon>Eukaryota</taxon>
        <taxon>Fungi</taxon>
        <taxon>Dikarya</taxon>
        <taxon>Basidiomycota</taxon>
        <taxon>Agaricomycotina</taxon>
        <taxon>Agaricomycetes</taxon>
        <taxon>Agaricomycetidae</taxon>
        <taxon>Agaricales</taxon>
        <taxon>Agaricineae</taxon>
        <taxon>Strophariaceae</taxon>
        <taxon>Psilocybe</taxon>
    </lineage>
</organism>
<dbReference type="SUPFAM" id="SSF56112">
    <property type="entry name" value="Protein kinase-like (PK-like)"/>
    <property type="match status" value="1"/>
</dbReference>
<accession>A0A409XL36</accession>
<feature type="compositionally biased region" description="Low complexity" evidence="1">
    <location>
        <begin position="34"/>
        <end position="43"/>
    </location>
</feature>
<evidence type="ECO:0000259" key="2">
    <source>
        <dbReference type="Pfam" id="PF17667"/>
    </source>
</evidence>
<name>A0A409XL36_PSICY</name>
<dbReference type="InterPro" id="IPR011009">
    <property type="entry name" value="Kinase-like_dom_sf"/>
</dbReference>